<organism evidence="1 2">
    <name type="scientific">Paraburkholderia tagetis</name>
    <dbReference type="NCBI Taxonomy" id="2913261"/>
    <lineage>
        <taxon>Bacteria</taxon>
        <taxon>Pseudomonadati</taxon>
        <taxon>Pseudomonadota</taxon>
        <taxon>Betaproteobacteria</taxon>
        <taxon>Burkholderiales</taxon>
        <taxon>Burkholderiaceae</taxon>
        <taxon>Paraburkholderia</taxon>
    </lineage>
</organism>
<comment type="caution">
    <text evidence="1">The sequence shown here is derived from an EMBL/GenBank/DDBJ whole genome shotgun (WGS) entry which is preliminary data.</text>
</comment>
<dbReference type="AlphaFoldDB" id="A0A9X1RG22"/>
<proteinExistence type="predicted"/>
<dbReference type="Proteomes" id="UP001139308">
    <property type="component" value="Unassembled WGS sequence"/>
</dbReference>
<name>A0A9X1RG22_9BURK</name>
<evidence type="ECO:0000313" key="2">
    <source>
        <dbReference type="Proteomes" id="UP001139308"/>
    </source>
</evidence>
<dbReference type="RefSeq" id="WP_238461992.1">
    <property type="nucleotide sequence ID" value="NZ_JAKLJA010000001.1"/>
</dbReference>
<gene>
    <name evidence="1" type="ORF">L5014_02500</name>
</gene>
<dbReference type="EMBL" id="JAKLJA010000001">
    <property type="protein sequence ID" value="MCG5072241.1"/>
    <property type="molecule type" value="Genomic_DNA"/>
</dbReference>
<evidence type="ECO:0000313" key="1">
    <source>
        <dbReference type="EMBL" id="MCG5072241.1"/>
    </source>
</evidence>
<sequence length="76" mass="8745">MKLRLTIFRHRAPSITRERVRELQYEALCSRTARRQREAKEALVRRGVLPCTPISTGYVPPSIARVFTHSNVRGLA</sequence>
<reference evidence="1" key="1">
    <citation type="submission" date="2022-01" db="EMBL/GenBank/DDBJ databases">
        <title>Genome sequence and assembly of Parabukholderia sp. RG36.</title>
        <authorList>
            <person name="Chhetri G."/>
        </authorList>
    </citation>
    <scope>NUCLEOTIDE SEQUENCE</scope>
    <source>
        <strain evidence="1">RG36</strain>
    </source>
</reference>
<protein>
    <submittedName>
        <fullName evidence="1">Uncharacterized protein</fullName>
    </submittedName>
</protein>
<accession>A0A9X1RG22</accession>
<keyword evidence="2" id="KW-1185">Reference proteome</keyword>